<reference evidence="2" key="1">
    <citation type="submission" date="2016-05" db="EMBL/GenBank/DDBJ databases">
        <authorList>
            <person name="Naeem Raeece"/>
        </authorList>
    </citation>
    <scope>NUCLEOTIDE SEQUENCE [LARGE SCALE GENOMIC DNA]</scope>
</reference>
<sequence>MAGYVVSECTLVNADLPAKHFDDKWITATHFLKFSNPVNLKGKIDNMREWIENFDKQILIIYDADSLGDIRDKQDKRCRDLNYYINYVLHYIPEITKDTENVAQIIQEFQTYLNAIFTKWEKFSIPKKFDCKREVKEYTSEMDLIKSLDDYCENRNAFKNKLTQYNKIICCKYSKHVNEMKRFFHKYISSNQLNKDDESFNIEENCSLKTFGKTFPNVACNNNSMSEIETDEIQIPPGYENLIGNQQTMSTETHPEDSFNSSPTKIALTSVSTLLGACLSGLYLYRRSFVRGILRNFQKKNHISNEDTYDDVNGMFSESPSHYLSTPAESNRFYISYDSTNN</sequence>
<dbReference type="AlphaFoldDB" id="A0A1A8WK14"/>
<dbReference type="Proteomes" id="UP000078560">
    <property type="component" value="Unassembled WGS sequence"/>
</dbReference>
<evidence type="ECO:0000313" key="1">
    <source>
        <dbReference type="EMBL" id="SBS92182.1"/>
    </source>
</evidence>
<name>A0A1A8WK14_PLAOA</name>
<dbReference type="EMBL" id="FLQU01001243">
    <property type="protein sequence ID" value="SBS92182.1"/>
    <property type="molecule type" value="Genomic_DNA"/>
</dbReference>
<accession>A0A1A8WK14</accession>
<evidence type="ECO:0000313" key="2">
    <source>
        <dbReference type="Proteomes" id="UP000078560"/>
    </source>
</evidence>
<proteinExistence type="predicted"/>
<gene>
    <name evidence="1" type="ORF">POVCU2_0072600</name>
</gene>
<organism evidence="1 2">
    <name type="scientific">Plasmodium ovale curtisi</name>
    <dbReference type="NCBI Taxonomy" id="864141"/>
    <lineage>
        <taxon>Eukaryota</taxon>
        <taxon>Sar</taxon>
        <taxon>Alveolata</taxon>
        <taxon>Apicomplexa</taxon>
        <taxon>Aconoidasida</taxon>
        <taxon>Haemosporida</taxon>
        <taxon>Plasmodiidae</taxon>
        <taxon>Plasmodium</taxon>
        <taxon>Plasmodium (Plasmodium)</taxon>
    </lineage>
</organism>
<protein>
    <submittedName>
        <fullName evidence="1">PIR Superfamily Protein</fullName>
    </submittedName>
</protein>